<sequence length="1326" mass="144825">MGPQGSQQDLIGSSGAGAQVAASNQTLNAWMGGRQPSWMTAQQPTAKPMPPTTRRGHHAVQAPAASQPRRRGRPRKQPQDTTRLDQGGSSARLAQHPDGSQEKSATLSDPTTEPTDCIVVALPSPAPTDQPSPPIPPPNRPYFQPPDSENQSPAPSHDQVILLNSDDEGADQRQPAPVECEETSGSAAGTVVTRVSQAIAGNPIITPDRRIDLTSVAAASPSLGGTTARSSSARQSPASMPELRPSRSQNSTPSAINPTHAPSSHAVSATGQPPASTHGSLTGQATAQATGQATAQATGQATAQPTGQARLQAPPRGPTNTNPGQPADQQAIHKNVLDCFRPDIMTIRLEQIIRDVGNIPDDSTTKPRIRLLKEAIHLCDNFYIVLHQILCVWSFSKDAAYTALGLEPTVAERGIGALQNAIRKNDTMDKTFIFQFANFPGAPNSGLWATDFYRKYLRQVAVCLHGLHEHWGRTVIPSMKPLTGRGYPILSDELRSQLRVCSPVLEPILFTVTRRHMGISDGPIAEKMTELFQIDAKTDYGRMSPGERNAWRDRLIARYKQLVLEHRELQPSPATAIQQPPQPTAIQQPPQPTAIQQPPQPAAIQQPPQPAAIQQPPPPTAIQQQQQQQQQPPPTQLPRPPAPPTQQMTNQTRRHSSGHPQATGPGLRAPILGFELYPSPSVQQPSSFPNNFAPPPPQFTLLGNNYVPNRGMQMFGQPNMARLPLASSHLNQPLTPAGSPLNTNVQLPHAGRMMQSPAQTSPVLQAPPGGLSVSMPVVSSPTQHSPQTGQGHPLSAGQPLYFPHNAGIQTPHISHPQLNYQQSIQAENMRQMNMQRQGQAMMSTHLPNMMSPHMHQMHQTPHTAPMPTHGNPQQLQQNFAELRHAASSSPRNSTARPRSARDVTPRLMGGLFRPPQQTISLDQMPHNPWEPKALTTALHQVDVRSPRRVPLELPLKDDPEPERHYQSIRNLAAGPIATEPCSELHRLDFTVSDEDFDNLCPNRLPIGEQIPVSQYFDGSIRYRLRLCELPVSEPEQKTVSESTWATGQAHWPDHISITINKQVMKIRRKQHNGQHQPVELTAYVVRGSNAVLVGITPPPNSRKRPNLKYFMAVEVIETLSHRRILDMVNQKGVRPAETTKSTIQNRLKPSQTDVDDEIAVTDEHLSIDLADPFSSTIFQIPVRGATCTHMECFDLANWLGTRPSKPKCTLHSGGDGCRRTCSAYDLGPEPSMVDKWKCPLCDGDARPYSLQMDSFMADVRDKLEKDGKLQTKTIYVAADGTWKPKEEEAGDEEEDEAATGTLPPAKRARTGPSPAEAAAVDIIELD</sequence>
<gene>
    <name evidence="2" type="ORF">CPLU01_02080</name>
</gene>
<dbReference type="GO" id="GO:0016925">
    <property type="term" value="P:protein sumoylation"/>
    <property type="evidence" value="ECO:0007669"/>
    <property type="project" value="TreeGrafter"/>
</dbReference>
<dbReference type="PANTHER" id="PTHR10782:SF4">
    <property type="entry name" value="TONALLI, ISOFORM E"/>
    <property type="match status" value="1"/>
</dbReference>
<feature type="compositionally biased region" description="Low complexity" evidence="1">
    <location>
        <begin position="571"/>
        <end position="606"/>
    </location>
</feature>
<comment type="caution">
    <text evidence="2">The sequence shown here is derived from an EMBL/GenBank/DDBJ whole genome shotgun (WGS) entry which is preliminary data.</text>
</comment>
<feature type="compositionally biased region" description="Polar residues" evidence="1">
    <location>
        <begin position="777"/>
        <end position="790"/>
    </location>
</feature>
<feature type="compositionally biased region" description="Polar residues" evidence="1">
    <location>
        <begin position="246"/>
        <end position="281"/>
    </location>
</feature>
<feature type="region of interest" description="Disordered" evidence="1">
    <location>
        <begin position="883"/>
        <end position="909"/>
    </location>
</feature>
<name>A0A8H6KY54_9PEZI</name>
<feature type="compositionally biased region" description="Polar residues" evidence="1">
    <location>
        <begin position="102"/>
        <end position="114"/>
    </location>
</feature>
<dbReference type="Gene3D" id="3.30.40.10">
    <property type="entry name" value="Zinc/RING finger domain, C3HC4 (zinc finger)"/>
    <property type="match status" value="1"/>
</dbReference>
<dbReference type="Proteomes" id="UP000654918">
    <property type="component" value="Unassembled WGS sequence"/>
</dbReference>
<dbReference type="PANTHER" id="PTHR10782">
    <property type="entry name" value="ZINC FINGER MIZ DOMAIN-CONTAINING PROTEIN"/>
    <property type="match status" value="1"/>
</dbReference>
<feature type="compositionally biased region" description="Low complexity" evidence="1">
    <location>
        <begin position="621"/>
        <end position="630"/>
    </location>
</feature>
<evidence type="ECO:0000313" key="2">
    <source>
        <dbReference type="EMBL" id="KAF6839066.1"/>
    </source>
</evidence>
<feature type="region of interest" description="Disordered" evidence="1">
    <location>
        <begin position="1281"/>
        <end position="1326"/>
    </location>
</feature>
<dbReference type="InterPro" id="IPR013083">
    <property type="entry name" value="Znf_RING/FYVE/PHD"/>
</dbReference>
<feature type="compositionally biased region" description="Low complexity" evidence="1">
    <location>
        <begin position="282"/>
        <end position="309"/>
    </location>
</feature>
<feature type="compositionally biased region" description="Pro residues" evidence="1">
    <location>
        <begin position="631"/>
        <end position="644"/>
    </location>
</feature>
<feature type="compositionally biased region" description="Polar residues" evidence="1">
    <location>
        <begin position="886"/>
        <end position="896"/>
    </location>
</feature>
<feature type="compositionally biased region" description="Pro residues" evidence="1">
    <location>
        <begin position="607"/>
        <end position="620"/>
    </location>
</feature>
<evidence type="ECO:0000313" key="3">
    <source>
        <dbReference type="Proteomes" id="UP000654918"/>
    </source>
</evidence>
<dbReference type="GO" id="GO:0000785">
    <property type="term" value="C:chromatin"/>
    <property type="evidence" value="ECO:0007669"/>
    <property type="project" value="TreeGrafter"/>
</dbReference>
<reference evidence="2" key="1">
    <citation type="journal article" date="2020" name="Phytopathology">
        <title>Genome Sequence Resources of Colletotrichum truncatum, C. plurivorum, C. musicola, and C. sojae: Four Species Pathogenic to Soybean (Glycine max).</title>
        <authorList>
            <person name="Rogerio F."/>
            <person name="Boufleur T.R."/>
            <person name="Ciampi-Guillardi M."/>
            <person name="Sukno S.A."/>
            <person name="Thon M.R."/>
            <person name="Massola Junior N.S."/>
            <person name="Baroncelli R."/>
        </authorList>
    </citation>
    <scope>NUCLEOTIDE SEQUENCE</scope>
    <source>
        <strain evidence="2">LFN00145</strain>
    </source>
</reference>
<proteinExistence type="predicted"/>
<feature type="compositionally biased region" description="Polar residues" evidence="1">
    <location>
        <begin position="318"/>
        <end position="328"/>
    </location>
</feature>
<feature type="region of interest" description="Disordered" evidence="1">
    <location>
        <begin position="221"/>
        <end position="328"/>
    </location>
</feature>
<feature type="region of interest" description="Disordered" evidence="1">
    <location>
        <begin position="571"/>
        <end position="672"/>
    </location>
</feature>
<accession>A0A8H6KY54</accession>
<feature type="region of interest" description="Disordered" evidence="1">
    <location>
        <begin position="775"/>
        <end position="798"/>
    </location>
</feature>
<dbReference type="GO" id="GO:0061665">
    <property type="term" value="F:SUMO ligase activity"/>
    <property type="evidence" value="ECO:0007669"/>
    <property type="project" value="TreeGrafter"/>
</dbReference>
<feature type="region of interest" description="Disordered" evidence="1">
    <location>
        <begin position="854"/>
        <end position="873"/>
    </location>
</feature>
<feature type="compositionally biased region" description="Acidic residues" evidence="1">
    <location>
        <begin position="1288"/>
        <end position="1297"/>
    </location>
</feature>
<feature type="region of interest" description="Disordered" evidence="1">
    <location>
        <begin position="25"/>
        <end position="191"/>
    </location>
</feature>
<feature type="compositionally biased region" description="Low complexity" evidence="1">
    <location>
        <begin position="228"/>
        <end position="239"/>
    </location>
</feature>
<protein>
    <submittedName>
        <fullName evidence="2">Miz zinc finger protein</fullName>
    </submittedName>
</protein>
<feature type="compositionally biased region" description="Pro residues" evidence="1">
    <location>
        <begin position="124"/>
        <end position="144"/>
    </location>
</feature>
<keyword evidence="3" id="KW-1185">Reference proteome</keyword>
<organism evidence="2 3">
    <name type="scientific">Colletotrichum plurivorum</name>
    <dbReference type="NCBI Taxonomy" id="2175906"/>
    <lineage>
        <taxon>Eukaryota</taxon>
        <taxon>Fungi</taxon>
        <taxon>Dikarya</taxon>
        <taxon>Ascomycota</taxon>
        <taxon>Pezizomycotina</taxon>
        <taxon>Sordariomycetes</taxon>
        <taxon>Hypocreomycetidae</taxon>
        <taxon>Glomerellales</taxon>
        <taxon>Glomerellaceae</taxon>
        <taxon>Colletotrichum</taxon>
        <taxon>Colletotrichum orchidearum species complex</taxon>
    </lineage>
</organism>
<dbReference type="EMBL" id="WIGO01000015">
    <property type="protein sequence ID" value="KAF6839066.1"/>
    <property type="molecule type" value="Genomic_DNA"/>
</dbReference>
<evidence type="ECO:0000256" key="1">
    <source>
        <dbReference type="SAM" id="MobiDB-lite"/>
    </source>
</evidence>